<proteinExistence type="predicted"/>
<gene>
    <name evidence="1" type="ORF">S12H4_57689</name>
</gene>
<dbReference type="EMBL" id="BARW01037350">
    <property type="protein sequence ID" value="GAJ24166.1"/>
    <property type="molecule type" value="Genomic_DNA"/>
</dbReference>
<name>X1VY10_9ZZZZ</name>
<sequence>EKAAIGYFITLFPPTRDMITECKKTGRYKNNLMEQEYPKIEIITIEDILKGKRITIPTSHQITVIKSAQLKENNNQTKLEF</sequence>
<organism evidence="1">
    <name type="scientific">marine sediment metagenome</name>
    <dbReference type="NCBI Taxonomy" id="412755"/>
    <lineage>
        <taxon>unclassified sequences</taxon>
        <taxon>metagenomes</taxon>
        <taxon>ecological metagenomes</taxon>
    </lineage>
</organism>
<evidence type="ECO:0000313" key="1">
    <source>
        <dbReference type="EMBL" id="GAJ24166.1"/>
    </source>
</evidence>
<dbReference type="AlphaFoldDB" id="X1VY10"/>
<comment type="caution">
    <text evidence="1">The sequence shown here is derived from an EMBL/GenBank/DDBJ whole genome shotgun (WGS) entry which is preliminary data.</text>
</comment>
<protein>
    <submittedName>
        <fullName evidence="1">Uncharacterized protein</fullName>
    </submittedName>
</protein>
<reference evidence="1" key="1">
    <citation type="journal article" date="2014" name="Front. Microbiol.">
        <title>High frequency of phylogenetically diverse reductive dehalogenase-homologous genes in deep subseafloor sedimentary metagenomes.</title>
        <authorList>
            <person name="Kawai M."/>
            <person name="Futagami T."/>
            <person name="Toyoda A."/>
            <person name="Takaki Y."/>
            <person name="Nishi S."/>
            <person name="Hori S."/>
            <person name="Arai W."/>
            <person name="Tsubouchi T."/>
            <person name="Morono Y."/>
            <person name="Uchiyama I."/>
            <person name="Ito T."/>
            <person name="Fujiyama A."/>
            <person name="Inagaki F."/>
            <person name="Takami H."/>
        </authorList>
    </citation>
    <scope>NUCLEOTIDE SEQUENCE</scope>
    <source>
        <strain evidence="1">Expedition CK06-06</strain>
    </source>
</reference>
<accession>X1VY10</accession>
<feature type="non-terminal residue" evidence="1">
    <location>
        <position position="1"/>
    </location>
</feature>